<accession>A0A381N818</accession>
<dbReference type="InterPro" id="IPR013785">
    <property type="entry name" value="Aldolase_TIM"/>
</dbReference>
<keyword evidence="1" id="KW-0479">Metal-binding</keyword>
<gene>
    <name evidence="2" type="ORF">METZ01_LOCUS3625</name>
</gene>
<proteinExistence type="predicted"/>
<sequence length="224" mass="25136">MNQVVVSLIKPELPEKWQEILSDVITDPKELLRILELNNEGCAAIEEVILSRGDPLPASDRQLNWLIDQLGTSYHLSTLQIRTQIPIVVPQRLTQELVDILRNSALIIVVVLRCPHPHEMGCRLSEKSENRIENGVTLLYKKEIFNDINDISRILEELSKTLLAARVLTHYLLLPDKVAGISHYAAGSAQAMSVMVEMQTELPGYLTPNLVMEEPGSAFQAQLL</sequence>
<dbReference type="Gene3D" id="3.20.20.70">
    <property type="entry name" value="Aldolase class I"/>
    <property type="match status" value="1"/>
</dbReference>
<keyword evidence="1" id="KW-0411">Iron-sulfur</keyword>
<evidence type="ECO:0000313" key="2">
    <source>
        <dbReference type="EMBL" id="SUZ50771.1"/>
    </source>
</evidence>
<dbReference type="GO" id="GO:0051539">
    <property type="term" value="F:4 iron, 4 sulfur cluster binding"/>
    <property type="evidence" value="ECO:0007669"/>
    <property type="project" value="UniProtKB-KW"/>
</dbReference>
<reference evidence="2" key="1">
    <citation type="submission" date="2018-05" db="EMBL/GenBank/DDBJ databases">
        <authorList>
            <person name="Lanie J.A."/>
            <person name="Ng W.-L."/>
            <person name="Kazmierczak K.M."/>
            <person name="Andrzejewski T.M."/>
            <person name="Davidsen T.M."/>
            <person name="Wayne K.J."/>
            <person name="Tettelin H."/>
            <person name="Glass J.I."/>
            <person name="Rusch D."/>
            <person name="Podicherti R."/>
            <person name="Tsui H.-C.T."/>
            <person name="Winkler M.E."/>
        </authorList>
    </citation>
    <scope>NUCLEOTIDE SEQUENCE</scope>
</reference>
<dbReference type="PANTHER" id="PTHR30538">
    <property type="entry name" value="LYSINE 2,3-AMINOMUTASE-RELATED"/>
    <property type="match status" value="1"/>
</dbReference>
<protein>
    <submittedName>
        <fullName evidence="2">Uncharacterized protein</fullName>
    </submittedName>
</protein>
<keyword evidence="1" id="KW-0004">4Fe-4S</keyword>
<dbReference type="PANTHER" id="PTHR30538:SF1">
    <property type="entry name" value="L-LYSINE 2,3-AMINOMUTASE"/>
    <property type="match status" value="1"/>
</dbReference>
<keyword evidence="1" id="KW-0408">Iron</keyword>
<dbReference type="AlphaFoldDB" id="A0A381N818"/>
<name>A0A381N818_9ZZZZ</name>
<dbReference type="InterPro" id="IPR003739">
    <property type="entry name" value="Lys_aminomutase/Glu_NH3_mut"/>
</dbReference>
<evidence type="ECO:0000256" key="1">
    <source>
        <dbReference type="ARBA" id="ARBA00022485"/>
    </source>
</evidence>
<dbReference type="EMBL" id="UINC01000188">
    <property type="protein sequence ID" value="SUZ50771.1"/>
    <property type="molecule type" value="Genomic_DNA"/>
</dbReference>
<organism evidence="2">
    <name type="scientific">marine metagenome</name>
    <dbReference type="NCBI Taxonomy" id="408172"/>
    <lineage>
        <taxon>unclassified sequences</taxon>
        <taxon>metagenomes</taxon>
        <taxon>ecological metagenomes</taxon>
    </lineage>
</organism>